<name>A0A0K8R3T8_IXORI</name>
<feature type="non-terminal residue" evidence="2">
    <location>
        <position position="1"/>
    </location>
</feature>
<reference evidence="2" key="1">
    <citation type="submission" date="2012-12" db="EMBL/GenBank/DDBJ databases">
        <title>Identification and characterization of a phenylalanine ammonia-lyase gene family in Isatis indigotica Fort.</title>
        <authorList>
            <person name="Liu Q."/>
            <person name="Chen J."/>
            <person name="Zhou X."/>
            <person name="Di P."/>
            <person name="Xiao Y."/>
            <person name="Xuan H."/>
            <person name="Zhang L."/>
            <person name="Chen W."/>
        </authorList>
    </citation>
    <scope>NUCLEOTIDE SEQUENCE</scope>
    <source>
        <tissue evidence="2">Salivary gland</tissue>
    </source>
</reference>
<evidence type="ECO:0000256" key="1">
    <source>
        <dbReference type="SAM" id="MobiDB-lite"/>
    </source>
</evidence>
<protein>
    <submittedName>
        <fullName evidence="2">Putative swap mrna splicing regulator</fullName>
    </submittedName>
</protein>
<feature type="non-terminal residue" evidence="2">
    <location>
        <position position="113"/>
    </location>
</feature>
<proteinExistence type="evidence at transcript level"/>
<dbReference type="AlphaFoldDB" id="A0A0K8R3T8"/>
<feature type="compositionally biased region" description="Basic residues" evidence="1">
    <location>
        <begin position="84"/>
        <end position="93"/>
    </location>
</feature>
<organism evidence="2">
    <name type="scientific">Ixodes ricinus</name>
    <name type="common">Common tick</name>
    <name type="synonym">Acarus ricinus</name>
    <dbReference type="NCBI Taxonomy" id="34613"/>
    <lineage>
        <taxon>Eukaryota</taxon>
        <taxon>Metazoa</taxon>
        <taxon>Ecdysozoa</taxon>
        <taxon>Arthropoda</taxon>
        <taxon>Chelicerata</taxon>
        <taxon>Arachnida</taxon>
        <taxon>Acari</taxon>
        <taxon>Parasitiformes</taxon>
        <taxon>Ixodida</taxon>
        <taxon>Ixodoidea</taxon>
        <taxon>Ixodidae</taxon>
        <taxon>Ixodinae</taxon>
        <taxon>Ixodes</taxon>
    </lineage>
</organism>
<feature type="compositionally biased region" description="Basic residues" evidence="1">
    <location>
        <begin position="103"/>
        <end position="113"/>
    </location>
</feature>
<feature type="compositionally biased region" description="Basic and acidic residues" evidence="1">
    <location>
        <begin position="46"/>
        <end position="74"/>
    </location>
</feature>
<sequence length="113" mass="13254">AGRSPWQPEQLCRQGSSAAGGERRTMRAGSHKNIGERLHARSRARCGHDGPRRSAMRERRIVERSKTKENREIMYRTGAENRTNRRKRRNKKQRTTEGEKNNRTRRKSNTTRV</sequence>
<accession>A0A0K8R3T8</accession>
<evidence type="ECO:0000313" key="2">
    <source>
        <dbReference type="EMBL" id="JAA65144.1"/>
    </source>
</evidence>
<feature type="region of interest" description="Disordered" evidence="1">
    <location>
        <begin position="1"/>
        <end position="113"/>
    </location>
</feature>
<dbReference type="EMBL" id="GADI01008664">
    <property type="protein sequence ID" value="JAA65144.1"/>
    <property type="molecule type" value="mRNA"/>
</dbReference>